<reference evidence="2" key="1">
    <citation type="journal article" date="2015" name="Nature">
        <title>Complex archaea that bridge the gap between prokaryotes and eukaryotes.</title>
        <authorList>
            <person name="Spang A."/>
            <person name="Saw J.H."/>
            <person name="Jorgensen S.L."/>
            <person name="Zaremba-Niedzwiedzka K."/>
            <person name="Martijn J."/>
            <person name="Lind A.E."/>
            <person name="van Eijk R."/>
            <person name="Schleper C."/>
            <person name="Guy L."/>
            <person name="Ettema T.J."/>
        </authorList>
    </citation>
    <scope>NUCLEOTIDE SEQUENCE</scope>
</reference>
<feature type="compositionally biased region" description="Low complexity" evidence="1">
    <location>
        <begin position="26"/>
        <end position="46"/>
    </location>
</feature>
<protein>
    <submittedName>
        <fullName evidence="2">Uncharacterized protein</fullName>
    </submittedName>
</protein>
<feature type="region of interest" description="Disordered" evidence="1">
    <location>
        <begin position="24"/>
        <end position="57"/>
    </location>
</feature>
<evidence type="ECO:0000313" key="2">
    <source>
        <dbReference type="EMBL" id="KKL24941.1"/>
    </source>
</evidence>
<evidence type="ECO:0000256" key="1">
    <source>
        <dbReference type="SAM" id="MobiDB-lite"/>
    </source>
</evidence>
<sequence>MNLRHPIVATLTLIAVCSGFAGGSAGPATTSAPTSFPASTAPSAPSHADDTIPDAPRARRGIFGRMLDVLRGNPRMRAGTIRSVPGVARPFEAQRAAKAKAPVVVSRKVLEQGEQKRRTAQALVDKIATADEKELVFLSSPFSVPAIDLLSDV</sequence>
<gene>
    <name evidence="2" type="ORF">LCGC14_2410270</name>
</gene>
<accession>A0A0F9E4W2</accession>
<proteinExistence type="predicted"/>
<comment type="caution">
    <text evidence="2">The sequence shown here is derived from an EMBL/GenBank/DDBJ whole genome shotgun (WGS) entry which is preliminary data.</text>
</comment>
<name>A0A0F9E4W2_9ZZZZ</name>
<dbReference type="AlphaFoldDB" id="A0A0F9E4W2"/>
<organism evidence="2">
    <name type="scientific">marine sediment metagenome</name>
    <dbReference type="NCBI Taxonomy" id="412755"/>
    <lineage>
        <taxon>unclassified sequences</taxon>
        <taxon>metagenomes</taxon>
        <taxon>ecological metagenomes</taxon>
    </lineage>
</organism>
<feature type="non-terminal residue" evidence="2">
    <location>
        <position position="153"/>
    </location>
</feature>
<dbReference type="EMBL" id="LAZR01036399">
    <property type="protein sequence ID" value="KKL24941.1"/>
    <property type="molecule type" value="Genomic_DNA"/>
</dbReference>